<dbReference type="AlphaFoldDB" id="A0A7Y4L1G7"/>
<sequence>MYNDPEVSAELHRVADAEPLPPFDTTALLTRAHRGRRRRKLAGAGGLLATVAAVALAATVIPGISSANQNPGPAGTSTPDFTPVPGLERGEAALFQNLSKSEVSRLCALRYPGQTKPLEKPTDARTGARLRFQAKVGEASPHRACSVPGGDRPSAKLIAEAKADPMPASDAGLLRNCAVETWVDVTGWRVVASEISKAQKKVTVVATSPSGKSAVACELELPPRTNPLGDSEGRFLRLASLVKDDAPILVPPKGSKWAELYISSSGGGCKKNTDTDCKKQYSGWGRTVADAAKVRISSSGKTYEKPVTDGWWAITWQVAGSQKLDFKIEALDKSGRKLKTISAQ</sequence>
<dbReference type="Proteomes" id="UP000534306">
    <property type="component" value="Unassembled WGS sequence"/>
</dbReference>
<evidence type="ECO:0000313" key="5">
    <source>
        <dbReference type="Proteomes" id="UP000534306"/>
    </source>
</evidence>
<organism evidence="4 5">
    <name type="scientific">Kribbella sandramycini</name>
    <dbReference type="NCBI Taxonomy" id="60450"/>
    <lineage>
        <taxon>Bacteria</taxon>
        <taxon>Bacillati</taxon>
        <taxon>Actinomycetota</taxon>
        <taxon>Actinomycetes</taxon>
        <taxon>Propionibacteriales</taxon>
        <taxon>Kribbellaceae</taxon>
        <taxon>Kribbella</taxon>
    </lineage>
</organism>
<evidence type="ECO:0000313" key="6">
    <source>
        <dbReference type="Proteomes" id="UP000553957"/>
    </source>
</evidence>
<name>A0A7Y4L1G7_9ACTN</name>
<keyword evidence="2" id="KW-0812">Transmembrane</keyword>
<gene>
    <name evidence="3" type="ORF">HNR71_000541</name>
    <name evidence="4" type="ORF">HPO96_20350</name>
</gene>
<keyword evidence="5" id="KW-1185">Reference proteome</keyword>
<keyword evidence="2" id="KW-1133">Transmembrane helix</keyword>
<feature type="compositionally biased region" description="Polar residues" evidence="1">
    <location>
        <begin position="66"/>
        <end position="80"/>
    </location>
</feature>
<dbReference type="RefSeq" id="WP_171675068.1">
    <property type="nucleotide sequence ID" value="NZ_BAAAGT010000001.1"/>
</dbReference>
<dbReference type="Proteomes" id="UP000553957">
    <property type="component" value="Unassembled WGS sequence"/>
</dbReference>
<evidence type="ECO:0000256" key="1">
    <source>
        <dbReference type="SAM" id="MobiDB-lite"/>
    </source>
</evidence>
<feature type="region of interest" description="Disordered" evidence="1">
    <location>
        <begin position="66"/>
        <end position="85"/>
    </location>
</feature>
<evidence type="ECO:0000313" key="3">
    <source>
        <dbReference type="EMBL" id="MBB6564904.1"/>
    </source>
</evidence>
<evidence type="ECO:0000313" key="4">
    <source>
        <dbReference type="EMBL" id="NOL42600.1"/>
    </source>
</evidence>
<accession>A0A7Y4L1G7</accession>
<proteinExistence type="predicted"/>
<keyword evidence="2" id="KW-0472">Membrane</keyword>
<reference evidence="4 5" key="1">
    <citation type="submission" date="2020-05" db="EMBL/GenBank/DDBJ databases">
        <title>Genome sequence of Kribbella sandramycini ATCC 39419.</title>
        <authorList>
            <person name="Maclea K.S."/>
            <person name="Fair J.L."/>
        </authorList>
    </citation>
    <scope>NUCLEOTIDE SEQUENCE [LARGE SCALE GENOMIC DNA]</scope>
    <source>
        <strain evidence="4 5">ATCC 39419</strain>
    </source>
</reference>
<comment type="caution">
    <text evidence="4">The sequence shown here is derived from an EMBL/GenBank/DDBJ whole genome shotgun (WGS) entry which is preliminary data.</text>
</comment>
<dbReference type="EMBL" id="JACHKF010000001">
    <property type="protein sequence ID" value="MBB6564904.1"/>
    <property type="molecule type" value="Genomic_DNA"/>
</dbReference>
<feature type="transmembrane region" description="Helical" evidence="2">
    <location>
        <begin position="41"/>
        <end position="61"/>
    </location>
</feature>
<evidence type="ECO:0000256" key="2">
    <source>
        <dbReference type="SAM" id="Phobius"/>
    </source>
</evidence>
<reference evidence="3 6" key="2">
    <citation type="submission" date="2020-08" db="EMBL/GenBank/DDBJ databases">
        <title>Sequencing the genomes of 1000 actinobacteria strains.</title>
        <authorList>
            <person name="Klenk H.-P."/>
        </authorList>
    </citation>
    <scope>NUCLEOTIDE SEQUENCE [LARGE SCALE GENOMIC DNA]</scope>
    <source>
        <strain evidence="3 6">DSM 15626</strain>
    </source>
</reference>
<dbReference type="EMBL" id="JABJRC010000004">
    <property type="protein sequence ID" value="NOL42600.1"/>
    <property type="molecule type" value="Genomic_DNA"/>
</dbReference>
<protein>
    <submittedName>
        <fullName evidence="4">Uncharacterized protein</fullName>
    </submittedName>
</protein>